<proteinExistence type="predicted"/>
<sequence>CTHCFGQRILCASCLLDSHQYLLFHWPEVWVDCSHLYNDGFLQWKDMFPHVTVISREPPWAFCPQTHENDAFQMSILHTTGQHTVAFRPCACSGTEIWQQLLGVDIFPATEKSLQSSFTFEVLRHQRCFNLRANTSLKEYYDALVGLT</sequence>
<dbReference type="OrthoDB" id="2682806at2759"/>
<evidence type="ECO:0000259" key="1">
    <source>
        <dbReference type="Pfam" id="PF18803"/>
    </source>
</evidence>
<dbReference type="STRING" id="1051891.A0A0C3LKQ3"/>
<accession>A0A0C3LKQ3</accession>
<dbReference type="AlphaFoldDB" id="A0A0C3LKQ3"/>
<dbReference type="InterPro" id="IPR041457">
    <property type="entry name" value="CxC2_KDZ-assoc"/>
</dbReference>
<evidence type="ECO:0000313" key="2">
    <source>
        <dbReference type="EMBL" id="KIO21917.1"/>
    </source>
</evidence>
<dbReference type="HOGENOM" id="CLU_003703_1_2_1"/>
<reference evidence="2 3" key="1">
    <citation type="submission" date="2014-04" db="EMBL/GenBank/DDBJ databases">
        <authorList>
            <consortium name="DOE Joint Genome Institute"/>
            <person name="Kuo A."/>
            <person name="Girlanda M."/>
            <person name="Perotto S."/>
            <person name="Kohler A."/>
            <person name="Nagy L.G."/>
            <person name="Floudas D."/>
            <person name="Copeland A."/>
            <person name="Barry K.W."/>
            <person name="Cichocki N."/>
            <person name="Veneault-Fourrey C."/>
            <person name="LaButti K."/>
            <person name="Lindquist E.A."/>
            <person name="Lipzen A."/>
            <person name="Lundell T."/>
            <person name="Morin E."/>
            <person name="Murat C."/>
            <person name="Sun H."/>
            <person name="Tunlid A."/>
            <person name="Henrissat B."/>
            <person name="Grigoriev I.V."/>
            <person name="Hibbett D.S."/>
            <person name="Martin F."/>
            <person name="Nordberg H.P."/>
            <person name="Cantor M.N."/>
            <person name="Hua S.X."/>
        </authorList>
    </citation>
    <scope>NUCLEOTIDE SEQUENCE [LARGE SCALE GENOMIC DNA]</scope>
    <source>
        <strain evidence="2 3">MUT 4182</strain>
    </source>
</reference>
<feature type="non-terminal residue" evidence="2">
    <location>
        <position position="1"/>
    </location>
</feature>
<keyword evidence="3" id="KW-1185">Reference proteome</keyword>
<feature type="non-terminal residue" evidence="2">
    <location>
        <position position="148"/>
    </location>
</feature>
<gene>
    <name evidence="2" type="ORF">M407DRAFT_46979</name>
</gene>
<reference evidence="3" key="2">
    <citation type="submission" date="2015-01" db="EMBL/GenBank/DDBJ databases">
        <title>Evolutionary Origins and Diversification of the Mycorrhizal Mutualists.</title>
        <authorList>
            <consortium name="DOE Joint Genome Institute"/>
            <consortium name="Mycorrhizal Genomics Consortium"/>
            <person name="Kohler A."/>
            <person name="Kuo A."/>
            <person name="Nagy L.G."/>
            <person name="Floudas D."/>
            <person name="Copeland A."/>
            <person name="Barry K.W."/>
            <person name="Cichocki N."/>
            <person name="Veneault-Fourrey C."/>
            <person name="LaButti K."/>
            <person name="Lindquist E.A."/>
            <person name="Lipzen A."/>
            <person name="Lundell T."/>
            <person name="Morin E."/>
            <person name="Murat C."/>
            <person name="Riley R."/>
            <person name="Ohm R."/>
            <person name="Sun H."/>
            <person name="Tunlid A."/>
            <person name="Henrissat B."/>
            <person name="Grigoriev I.V."/>
            <person name="Hibbett D.S."/>
            <person name="Martin F."/>
        </authorList>
    </citation>
    <scope>NUCLEOTIDE SEQUENCE [LARGE SCALE GENOMIC DNA]</scope>
    <source>
        <strain evidence="3">MUT 4182</strain>
    </source>
</reference>
<evidence type="ECO:0000313" key="3">
    <source>
        <dbReference type="Proteomes" id="UP000054248"/>
    </source>
</evidence>
<dbReference type="Proteomes" id="UP000054248">
    <property type="component" value="Unassembled WGS sequence"/>
</dbReference>
<dbReference type="EMBL" id="KN823123">
    <property type="protein sequence ID" value="KIO21917.1"/>
    <property type="molecule type" value="Genomic_DNA"/>
</dbReference>
<feature type="domain" description="CxC2-like cysteine cluster KDZ transposase-associated" evidence="1">
    <location>
        <begin position="62"/>
        <end position="147"/>
    </location>
</feature>
<name>A0A0C3LKQ3_9AGAM</name>
<dbReference type="Pfam" id="PF18803">
    <property type="entry name" value="CxC2"/>
    <property type="match status" value="1"/>
</dbReference>
<organism evidence="2 3">
    <name type="scientific">Tulasnella calospora MUT 4182</name>
    <dbReference type="NCBI Taxonomy" id="1051891"/>
    <lineage>
        <taxon>Eukaryota</taxon>
        <taxon>Fungi</taxon>
        <taxon>Dikarya</taxon>
        <taxon>Basidiomycota</taxon>
        <taxon>Agaricomycotina</taxon>
        <taxon>Agaricomycetes</taxon>
        <taxon>Cantharellales</taxon>
        <taxon>Tulasnellaceae</taxon>
        <taxon>Tulasnella</taxon>
    </lineage>
</organism>
<protein>
    <recommendedName>
        <fullName evidence="1">CxC2-like cysteine cluster KDZ transposase-associated domain-containing protein</fullName>
    </recommendedName>
</protein>